<protein>
    <submittedName>
        <fullName evidence="2">NodT family efflux transporter outer membrane factor (OMF) lipoprotein</fullName>
    </submittedName>
</protein>
<sequence>MKRARRNAWVLIGLVLIMVMPSCRTLSLKKQPQAKEQARKSVSLQKVEIPDTWIIDREDDDSADEFAWVMELKTPKLDSLMDQLIAHNADLQASYSRMEMMEAGLKVSKSELFPKVGFAAAEGTGLFKGKSAVDQFLFQASWEPDLWGKLRYEAKSAESAYFSAQHSNERLLQVLLARLVRNWHTAQGVKNQQEVVEQMLDTALDLKRLTEHRLEIGIADPTDLNLLNAEISNYYKQIEQIEFTYGQVQRSIEVLVGEFPDADIMTDAWNLKLNHNIPENLSANLLDSRPDIMAAQFDVERAFYDEVVAQKLRLPSLKVSAPLGVANSDVLGLKSSFSDPLYAINGAVNLPVFSGGALKANIEAKNAVQKESVANYSKVVLNALAEVENSLSANYSLKKRRLHTLQAIEDLKEIVKISSVKYEVGQTDMLSLHQYRMKLLNEELNLININTEDAVQRINLFLSLGGNFDDL</sequence>
<dbReference type="Pfam" id="PF02321">
    <property type="entry name" value="OEP"/>
    <property type="match status" value="2"/>
</dbReference>
<reference evidence="2" key="1">
    <citation type="submission" date="2023-07" db="EMBL/GenBank/DDBJ databases">
        <title>Genomic Encyclopedia of Type Strains, Phase IV (KMG-IV): sequencing the most valuable type-strain genomes for metagenomic binning, comparative biology and taxonomic classification.</title>
        <authorList>
            <person name="Goeker M."/>
        </authorList>
    </citation>
    <scope>NUCLEOTIDE SEQUENCE</scope>
    <source>
        <strain evidence="2">DSM 26174</strain>
    </source>
</reference>
<gene>
    <name evidence="2" type="ORF">HNQ88_001484</name>
</gene>
<dbReference type="InterPro" id="IPR010131">
    <property type="entry name" value="MdtP/NodT-like"/>
</dbReference>
<dbReference type="EMBL" id="JAVDQD010000002">
    <property type="protein sequence ID" value="MDR6238447.1"/>
    <property type="molecule type" value="Genomic_DNA"/>
</dbReference>
<dbReference type="Gene3D" id="1.20.1600.10">
    <property type="entry name" value="Outer membrane efflux proteins (OEP)"/>
    <property type="match status" value="1"/>
</dbReference>
<dbReference type="RefSeq" id="WP_309937959.1">
    <property type="nucleotide sequence ID" value="NZ_AP025305.1"/>
</dbReference>
<evidence type="ECO:0000256" key="1">
    <source>
        <dbReference type="ARBA" id="ARBA00007613"/>
    </source>
</evidence>
<dbReference type="GO" id="GO:0015562">
    <property type="term" value="F:efflux transmembrane transporter activity"/>
    <property type="evidence" value="ECO:0007669"/>
    <property type="project" value="InterPro"/>
</dbReference>
<dbReference type="InterPro" id="IPR003423">
    <property type="entry name" value="OMP_efflux"/>
</dbReference>
<keyword evidence="2" id="KW-0449">Lipoprotein</keyword>
<dbReference type="SUPFAM" id="SSF56954">
    <property type="entry name" value="Outer membrane efflux proteins (OEP)"/>
    <property type="match status" value="1"/>
</dbReference>
<keyword evidence="3" id="KW-1185">Reference proteome</keyword>
<dbReference type="Proteomes" id="UP001185092">
    <property type="component" value="Unassembled WGS sequence"/>
</dbReference>
<evidence type="ECO:0000313" key="3">
    <source>
        <dbReference type="Proteomes" id="UP001185092"/>
    </source>
</evidence>
<dbReference type="Gene3D" id="2.20.200.10">
    <property type="entry name" value="Outer membrane efflux proteins (OEP)"/>
    <property type="match status" value="1"/>
</dbReference>
<evidence type="ECO:0000313" key="2">
    <source>
        <dbReference type="EMBL" id="MDR6238447.1"/>
    </source>
</evidence>
<organism evidence="2 3">
    <name type="scientific">Aureibacter tunicatorum</name>
    <dbReference type="NCBI Taxonomy" id="866807"/>
    <lineage>
        <taxon>Bacteria</taxon>
        <taxon>Pseudomonadati</taxon>
        <taxon>Bacteroidota</taxon>
        <taxon>Cytophagia</taxon>
        <taxon>Cytophagales</taxon>
        <taxon>Persicobacteraceae</taxon>
        <taxon>Aureibacter</taxon>
    </lineage>
</organism>
<proteinExistence type="inferred from homology"/>
<dbReference type="PANTHER" id="PTHR30203">
    <property type="entry name" value="OUTER MEMBRANE CATION EFFLUX PROTEIN"/>
    <property type="match status" value="1"/>
</dbReference>
<name>A0AAE3XL51_9BACT</name>
<comment type="caution">
    <text evidence="2">The sequence shown here is derived from an EMBL/GenBank/DDBJ whole genome shotgun (WGS) entry which is preliminary data.</text>
</comment>
<comment type="similarity">
    <text evidence="1">Belongs to the outer membrane factor (OMF) (TC 1.B.17) family.</text>
</comment>
<dbReference type="AlphaFoldDB" id="A0AAE3XL51"/>
<accession>A0AAE3XL51</accession>